<sequence length="280" mass="30625">MMPNILRGYTASRFGQLHYRVAACETPDPLPPLLCLHQTPSNSGDWLPVMEPLAARRTVIAVDTPGYGMSDAPPEPASIEDFAEIMARFMADMAGQGLIAPGRFDVMGFHTGSLIATQLARSLPDTVRRAVVFGLAAYPAEQREAKLANLLGAFPPPGPDLQHVEKLWAIIGHLSDPRISYEERHVSMAECLRLGARMPWGYISVYRYDFLGAMAQVSQPVLVMNPQDDLWAPTLANAHRFPDGRRVDIEGVSHGVLKLETSRVVAEIDAFLNGPAAIDT</sequence>
<evidence type="ECO:0000313" key="3">
    <source>
        <dbReference type="Proteomes" id="UP000052268"/>
    </source>
</evidence>
<comment type="caution">
    <text evidence="2">The sequence shown here is derived from an EMBL/GenBank/DDBJ whole genome shotgun (WGS) entry which is preliminary data.</text>
</comment>
<proteinExistence type="predicted"/>
<dbReference type="PANTHER" id="PTHR43798:SF5">
    <property type="entry name" value="MONOACYLGLYCEROL LIPASE ABHD6"/>
    <property type="match status" value="1"/>
</dbReference>
<dbReference type="GO" id="GO:0046464">
    <property type="term" value="P:acylglycerol catabolic process"/>
    <property type="evidence" value="ECO:0007669"/>
    <property type="project" value="TreeGrafter"/>
</dbReference>
<dbReference type="RefSeq" id="WP_236711339.1">
    <property type="nucleotide sequence ID" value="NZ_KQ130457.1"/>
</dbReference>
<dbReference type="PATRIC" id="fig|1114963.3.peg.4010"/>
<evidence type="ECO:0000313" key="2">
    <source>
        <dbReference type="EMBL" id="KMS51832.1"/>
    </source>
</evidence>
<dbReference type="InterPro" id="IPR000073">
    <property type="entry name" value="AB_hydrolase_1"/>
</dbReference>
<dbReference type="InterPro" id="IPR050266">
    <property type="entry name" value="AB_hydrolase_sf"/>
</dbReference>
<reference evidence="2 3" key="1">
    <citation type="journal article" date="2015" name="G3 (Bethesda)">
        <title>Insights into Ongoing Evolution of the Hexachlorocyclohexane Catabolic Pathway from Comparative Genomics of Ten Sphingomonadaceae Strains.</title>
        <authorList>
            <person name="Pearce S.L."/>
            <person name="Oakeshott J.G."/>
            <person name="Pandey G."/>
        </authorList>
    </citation>
    <scope>NUCLEOTIDE SEQUENCE [LARGE SCALE GENOMIC DNA]</scope>
    <source>
        <strain evidence="2 3">LL02</strain>
    </source>
</reference>
<feature type="domain" description="AB hydrolase-1" evidence="1">
    <location>
        <begin position="31"/>
        <end position="134"/>
    </location>
</feature>
<dbReference type="EMBL" id="JACU01000010">
    <property type="protein sequence ID" value="KMS51832.1"/>
    <property type="molecule type" value="Genomic_DNA"/>
</dbReference>
<gene>
    <name evidence="2" type="ORF">V474_01985</name>
</gene>
<dbReference type="GO" id="GO:0016020">
    <property type="term" value="C:membrane"/>
    <property type="evidence" value="ECO:0007669"/>
    <property type="project" value="TreeGrafter"/>
</dbReference>
<dbReference type="Pfam" id="PF00561">
    <property type="entry name" value="Abhydrolase_1"/>
    <property type="match status" value="1"/>
</dbReference>
<dbReference type="AlphaFoldDB" id="A0A0J7XJC4"/>
<name>A0A0J7XJC4_9SPHN</name>
<keyword evidence="2" id="KW-0378">Hydrolase</keyword>
<protein>
    <submittedName>
        <fullName evidence="2">Alpha/beta hydrolase</fullName>
    </submittedName>
</protein>
<dbReference type="Gene3D" id="3.40.50.1820">
    <property type="entry name" value="alpha/beta hydrolase"/>
    <property type="match status" value="1"/>
</dbReference>
<organism evidence="2 3">
    <name type="scientific">Novosphingobium barchaimii LL02</name>
    <dbReference type="NCBI Taxonomy" id="1114963"/>
    <lineage>
        <taxon>Bacteria</taxon>
        <taxon>Pseudomonadati</taxon>
        <taxon>Pseudomonadota</taxon>
        <taxon>Alphaproteobacteria</taxon>
        <taxon>Sphingomonadales</taxon>
        <taxon>Sphingomonadaceae</taxon>
        <taxon>Novosphingobium</taxon>
    </lineage>
</organism>
<accession>A0A0J7XJC4</accession>
<dbReference type="SUPFAM" id="SSF53474">
    <property type="entry name" value="alpha/beta-Hydrolases"/>
    <property type="match status" value="1"/>
</dbReference>
<evidence type="ECO:0000259" key="1">
    <source>
        <dbReference type="Pfam" id="PF00561"/>
    </source>
</evidence>
<dbReference type="Proteomes" id="UP000052268">
    <property type="component" value="Unassembled WGS sequence"/>
</dbReference>
<keyword evidence="3" id="KW-1185">Reference proteome</keyword>
<dbReference type="GO" id="GO:0047372">
    <property type="term" value="F:monoacylglycerol lipase activity"/>
    <property type="evidence" value="ECO:0007669"/>
    <property type="project" value="TreeGrafter"/>
</dbReference>
<dbReference type="PANTHER" id="PTHR43798">
    <property type="entry name" value="MONOACYLGLYCEROL LIPASE"/>
    <property type="match status" value="1"/>
</dbReference>
<dbReference type="InterPro" id="IPR029058">
    <property type="entry name" value="AB_hydrolase_fold"/>
</dbReference>